<evidence type="ECO:0000313" key="4">
    <source>
        <dbReference type="EMBL" id="CAH0550179.1"/>
    </source>
</evidence>
<comment type="caution">
    <text evidence="1">Lacks conserved residue(s) required for the propagation of feature annotation.</text>
</comment>
<keyword evidence="2" id="KW-0732">Signal</keyword>
<feature type="signal peptide" evidence="2">
    <location>
        <begin position="1"/>
        <end position="17"/>
    </location>
</feature>
<feature type="binding site" evidence="1">
    <location>
        <position position="359"/>
    </location>
    <ligand>
        <name>Zn(2+)</name>
        <dbReference type="ChEBI" id="CHEBI:29105"/>
        <note>catalytic</note>
    </ligand>
</feature>
<feature type="binding site" evidence="1">
    <location>
        <position position="353"/>
    </location>
    <ligand>
        <name>Zn(2+)</name>
        <dbReference type="ChEBI" id="CHEBI:29105"/>
        <note>catalytic</note>
    </ligand>
</feature>
<dbReference type="Pfam" id="PF13688">
    <property type="entry name" value="Reprolysin_5"/>
    <property type="match status" value="1"/>
</dbReference>
<feature type="active site" evidence="1">
    <location>
        <position position="350"/>
    </location>
</feature>
<dbReference type="PANTHER" id="PTHR45702">
    <property type="entry name" value="ADAM10/ADAM17 METALLOPEPTIDASE FAMILY MEMBER"/>
    <property type="match status" value="1"/>
</dbReference>
<feature type="domain" description="Peptidase M12B" evidence="3">
    <location>
        <begin position="178"/>
        <end position="392"/>
    </location>
</feature>
<evidence type="ECO:0000256" key="1">
    <source>
        <dbReference type="PROSITE-ProRule" id="PRU00276"/>
    </source>
</evidence>
<dbReference type="GO" id="GO:0046872">
    <property type="term" value="F:metal ion binding"/>
    <property type="evidence" value="ECO:0007669"/>
    <property type="project" value="UniProtKB-KW"/>
</dbReference>
<name>A0A9P0AX84_BRAAE</name>
<dbReference type="PROSITE" id="PS50215">
    <property type="entry name" value="ADAM_MEPRO"/>
    <property type="match status" value="1"/>
</dbReference>
<organism evidence="4 5">
    <name type="scientific">Brassicogethes aeneus</name>
    <name type="common">Rape pollen beetle</name>
    <name type="synonym">Meligethes aeneus</name>
    <dbReference type="NCBI Taxonomy" id="1431903"/>
    <lineage>
        <taxon>Eukaryota</taxon>
        <taxon>Metazoa</taxon>
        <taxon>Ecdysozoa</taxon>
        <taxon>Arthropoda</taxon>
        <taxon>Hexapoda</taxon>
        <taxon>Insecta</taxon>
        <taxon>Pterygota</taxon>
        <taxon>Neoptera</taxon>
        <taxon>Endopterygota</taxon>
        <taxon>Coleoptera</taxon>
        <taxon>Polyphaga</taxon>
        <taxon>Cucujiformia</taxon>
        <taxon>Nitidulidae</taxon>
        <taxon>Meligethinae</taxon>
        <taxon>Brassicogethes</taxon>
    </lineage>
</organism>
<feature type="chain" id="PRO_5040248186" description="Peptidase M12B domain-containing protein" evidence="2">
    <location>
        <begin position="18"/>
        <end position="438"/>
    </location>
</feature>
<evidence type="ECO:0000259" key="3">
    <source>
        <dbReference type="PROSITE" id="PS50215"/>
    </source>
</evidence>
<gene>
    <name evidence="4" type="ORF">MELIAE_LOCUS3062</name>
</gene>
<evidence type="ECO:0000313" key="5">
    <source>
        <dbReference type="Proteomes" id="UP001154078"/>
    </source>
</evidence>
<dbReference type="GO" id="GO:0004222">
    <property type="term" value="F:metalloendopeptidase activity"/>
    <property type="evidence" value="ECO:0007669"/>
    <property type="project" value="InterPro"/>
</dbReference>
<feature type="binding site" evidence="1">
    <location>
        <position position="349"/>
    </location>
    <ligand>
        <name>Zn(2+)</name>
        <dbReference type="ChEBI" id="CHEBI:29105"/>
        <note>catalytic</note>
    </ligand>
</feature>
<dbReference type="PANTHER" id="PTHR45702:SF2">
    <property type="entry name" value="KUZBANIAN, ISOFORM A"/>
    <property type="match status" value="1"/>
</dbReference>
<protein>
    <recommendedName>
        <fullName evidence="3">Peptidase M12B domain-containing protein</fullName>
    </recommendedName>
</protein>
<keyword evidence="5" id="KW-1185">Reference proteome</keyword>
<dbReference type="Proteomes" id="UP001154078">
    <property type="component" value="Chromosome 2"/>
</dbReference>
<accession>A0A9P0AX84</accession>
<dbReference type="InterPro" id="IPR024079">
    <property type="entry name" value="MetalloPept_cat_dom_sf"/>
</dbReference>
<dbReference type="Gene3D" id="3.40.390.10">
    <property type="entry name" value="Collagenase (Catalytic Domain)"/>
    <property type="match status" value="1"/>
</dbReference>
<sequence length="438" mass="49720">MLTQVWFIISAFVYVKCGDFYPTSTTLNKINSNTYYLNLKVNHSTSFQLILKLTEKLPKEIITEDFNLLIYKNNSYQAGYNLELLEGYDLSNPLALANGYFNAGNFYGKLRVDFKSYLIEKREYYSEYNIDDDSLNAIVFTEMHPNEQNTNKPKVKRGSAIYENKEKQFFRQFIGAGRICSLALVLDYSYLCLIHKGDLNSAVNRVKDAILFANNIFRSTDFDDDGIPDNIGFKIRQIIAIQSKKTFNLLPEYKKEHVQNENFITAFSHYQFIGEVCLGILFTSQTFVGNVLGVSYTSSPNAKQFELVEGGICEKMFYYGKKRTRGSNALLITAPGGQTNVTLDLALTHEIGHSFGAMHDFGECSGHIMNPTTQDGSMDTHYMFSRCSKDRMFSTIISKGFCLTPEKEPFCGNGKRKGEGTVYKMDMSEIVAMIVDAF</sequence>
<dbReference type="InterPro" id="IPR001590">
    <property type="entry name" value="Peptidase_M12B"/>
</dbReference>
<dbReference type="InterPro" id="IPR051489">
    <property type="entry name" value="ADAM_Metalloproteinase"/>
</dbReference>
<dbReference type="EMBL" id="OV121133">
    <property type="protein sequence ID" value="CAH0550179.1"/>
    <property type="molecule type" value="Genomic_DNA"/>
</dbReference>
<reference evidence="4" key="1">
    <citation type="submission" date="2021-12" db="EMBL/GenBank/DDBJ databases">
        <authorList>
            <person name="King R."/>
        </authorList>
    </citation>
    <scope>NUCLEOTIDE SEQUENCE</scope>
</reference>
<dbReference type="GO" id="GO:0005886">
    <property type="term" value="C:plasma membrane"/>
    <property type="evidence" value="ECO:0007669"/>
    <property type="project" value="TreeGrafter"/>
</dbReference>
<keyword evidence="1" id="KW-0862">Zinc</keyword>
<dbReference type="GO" id="GO:0007219">
    <property type="term" value="P:Notch signaling pathway"/>
    <property type="evidence" value="ECO:0007669"/>
    <property type="project" value="TreeGrafter"/>
</dbReference>
<dbReference type="AlphaFoldDB" id="A0A9P0AX84"/>
<evidence type="ECO:0000256" key="2">
    <source>
        <dbReference type="SAM" id="SignalP"/>
    </source>
</evidence>
<dbReference type="OrthoDB" id="2131567at2759"/>
<proteinExistence type="predicted"/>
<keyword evidence="1" id="KW-0479">Metal-binding</keyword>
<dbReference type="GO" id="GO:0006509">
    <property type="term" value="P:membrane protein ectodomain proteolysis"/>
    <property type="evidence" value="ECO:0007669"/>
    <property type="project" value="TreeGrafter"/>
</dbReference>
<dbReference type="SUPFAM" id="SSF55486">
    <property type="entry name" value="Metalloproteases ('zincins'), catalytic domain"/>
    <property type="match status" value="1"/>
</dbReference>